<accession>A0A5J9VKG8</accession>
<sequence length="395" mass="42751">MMPPRPLVRLAPQLAGGGATVLPRAIRGLCTTAPPSKPPPEPLSPPELNAVSALLPRLLSAGHVPAAGRLLSAALLLPGSSDRLPFPSLAAHLASLPTLSPAFALLTALRHHPARPSPLPLAAPLLDQLLSLRRARDAASVLRWLCRPDSPRRPDAATYAAAVAGFCRLEDAKSALAALREMSADGVQASQELREAVRDAMLQDARIEEAWALDEAMQRPETGNVVELVERLLAETPPENGSSFGFNLVAPIWARDVIPDPPKMPPPPKLELLDLRPFTVDVGPDHIAKVKSSFFEAMQPRSSAFDVCVAKTWQARTRALRLDDDDRPVHVCFFANTRHLLPSAAASGFYGNCFFPDPYELTFTYDSLFVSDWTRLGFLEADYGWGTPALVVPFA</sequence>
<feature type="non-terminal residue" evidence="5">
    <location>
        <position position="1"/>
    </location>
</feature>
<dbReference type="Gramene" id="TVU35944">
    <property type="protein sequence ID" value="TVU35944"/>
    <property type="gene ID" value="EJB05_17851"/>
</dbReference>
<dbReference type="InterPro" id="IPR050898">
    <property type="entry name" value="Plant_acyltransferase"/>
</dbReference>
<reference evidence="5 6" key="1">
    <citation type="journal article" date="2019" name="Sci. Rep.">
        <title>A high-quality genome of Eragrostis curvula grass provides insights into Poaceae evolution and supports new strategies to enhance forage quality.</title>
        <authorList>
            <person name="Carballo J."/>
            <person name="Santos B.A.C.M."/>
            <person name="Zappacosta D."/>
            <person name="Garbus I."/>
            <person name="Selva J.P."/>
            <person name="Gallo C.A."/>
            <person name="Diaz A."/>
            <person name="Albertini E."/>
            <person name="Caccamo M."/>
            <person name="Echenique V."/>
        </authorList>
    </citation>
    <scope>NUCLEOTIDE SEQUENCE [LARGE SCALE GENOMIC DNA]</scope>
    <source>
        <strain evidence="6">cv. Victoria</strain>
        <tissue evidence="5">Leaf</tissue>
    </source>
</reference>
<evidence type="ECO:0000313" key="5">
    <source>
        <dbReference type="EMBL" id="TVU35944.1"/>
    </source>
</evidence>
<dbReference type="Proteomes" id="UP000324897">
    <property type="component" value="Unassembled WGS sequence"/>
</dbReference>
<dbReference type="AlphaFoldDB" id="A0A5J9VKG8"/>
<keyword evidence="2" id="KW-0677">Repeat</keyword>
<evidence type="ECO:0000256" key="4">
    <source>
        <dbReference type="PROSITE-ProRule" id="PRU00708"/>
    </source>
</evidence>
<evidence type="ECO:0000256" key="3">
    <source>
        <dbReference type="ARBA" id="ARBA00022946"/>
    </source>
</evidence>
<gene>
    <name evidence="5" type="ORF">EJB05_17851</name>
</gene>
<feature type="repeat" description="PPR" evidence="4">
    <location>
        <begin position="155"/>
        <end position="189"/>
    </location>
</feature>
<dbReference type="EMBL" id="RWGY01000009">
    <property type="protein sequence ID" value="TVU35944.1"/>
    <property type="molecule type" value="Genomic_DNA"/>
</dbReference>
<dbReference type="InterPro" id="IPR011990">
    <property type="entry name" value="TPR-like_helical_dom_sf"/>
</dbReference>
<protein>
    <submittedName>
        <fullName evidence="5">Uncharacterized protein</fullName>
    </submittedName>
</protein>
<keyword evidence="6" id="KW-1185">Reference proteome</keyword>
<dbReference type="Gene3D" id="3.30.559.10">
    <property type="entry name" value="Chloramphenicol acetyltransferase-like domain"/>
    <property type="match status" value="1"/>
</dbReference>
<dbReference type="PANTHER" id="PTHR31147:SF54">
    <property type="entry name" value="OS10G0105900 PROTEIN"/>
    <property type="match status" value="1"/>
</dbReference>
<evidence type="ECO:0000256" key="1">
    <source>
        <dbReference type="ARBA" id="ARBA00009861"/>
    </source>
</evidence>
<dbReference type="PANTHER" id="PTHR31147">
    <property type="entry name" value="ACYL TRANSFERASE 4"/>
    <property type="match status" value="1"/>
</dbReference>
<keyword evidence="3" id="KW-0809">Transit peptide</keyword>
<dbReference type="InterPro" id="IPR023213">
    <property type="entry name" value="CAT-like_dom_sf"/>
</dbReference>
<name>A0A5J9VKG8_9POAL</name>
<organism evidence="5 6">
    <name type="scientific">Eragrostis curvula</name>
    <name type="common">weeping love grass</name>
    <dbReference type="NCBI Taxonomy" id="38414"/>
    <lineage>
        <taxon>Eukaryota</taxon>
        <taxon>Viridiplantae</taxon>
        <taxon>Streptophyta</taxon>
        <taxon>Embryophyta</taxon>
        <taxon>Tracheophyta</taxon>
        <taxon>Spermatophyta</taxon>
        <taxon>Magnoliopsida</taxon>
        <taxon>Liliopsida</taxon>
        <taxon>Poales</taxon>
        <taxon>Poaceae</taxon>
        <taxon>PACMAD clade</taxon>
        <taxon>Chloridoideae</taxon>
        <taxon>Eragrostideae</taxon>
        <taxon>Eragrostidinae</taxon>
        <taxon>Eragrostis</taxon>
    </lineage>
</organism>
<dbReference type="Gene3D" id="1.25.40.10">
    <property type="entry name" value="Tetratricopeptide repeat domain"/>
    <property type="match status" value="1"/>
</dbReference>
<comment type="similarity">
    <text evidence="1">Belongs to the plant acyltransferase family.</text>
</comment>
<dbReference type="OrthoDB" id="1938089at2759"/>
<proteinExistence type="inferred from homology"/>
<evidence type="ECO:0000256" key="2">
    <source>
        <dbReference type="ARBA" id="ARBA00022737"/>
    </source>
</evidence>
<dbReference type="InterPro" id="IPR002885">
    <property type="entry name" value="PPR_rpt"/>
</dbReference>
<dbReference type="GO" id="GO:0016747">
    <property type="term" value="F:acyltransferase activity, transferring groups other than amino-acyl groups"/>
    <property type="evidence" value="ECO:0007669"/>
    <property type="project" value="UniProtKB-ARBA"/>
</dbReference>
<dbReference type="PROSITE" id="PS51375">
    <property type="entry name" value="PPR"/>
    <property type="match status" value="1"/>
</dbReference>
<evidence type="ECO:0000313" key="6">
    <source>
        <dbReference type="Proteomes" id="UP000324897"/>
    </source>
</evidence>
<comment type="caution">
    <text evidence="5">The sequence shown here is derived from an EMBL/GenBank/DDBJ whole genome shotgun (WGS) entry which is preliminary data.</text>
</comment>